<keyword evidence="1" id="KW-0812">Transmembrane</keyword>
<accession>A0ABR0F2M4</accession>
<dbReference type="Proteomes" id="UP001305779">
    <property type="component" value="Unassembled WGS sequence"/>
</dbReference>
<sequence length="522" mass="57059">MAGIPEIDLSLLTHSSVSIPSSLDSRSTAVPIKQSAQSSDLREDDNEFQTAIASTSNNNLWRPSYKRIGPVLGLMALGFIMLAIPASALVLALSNGKPVEQWRVQPSVFISVLTGVGNKALSFASIQGAIITWWVKALRGTTLQDLHYDWPVGNGSFVLFRKSHITLLAVVSICASVIFLDGILLQSATYTVEHNLQRPVTLRATLSLEIPTNYTATGALLNPDNPYLNADFSSGIEPVRRQWTDGLAIPSPLQGCEGVCTAKVRAAALAPMACRQESSSWLNFTEIKDMKDMSTLPAGCKQRLNSTHCQVFELQVFPSAAHGSWERVDISYGRFMPIGDVNQGQCAGNLTYTMCSFRSAIAEYNVTTYNNTSVTIVSATPRILDVANNTARDPYPLNEQINTTIGGIALPGSKDFYSTIGIWSPGTEFQYTDNINRIQSRFMSNANDLFSKKACAPIFEDPVPEVLTVLNKFMFSTSVYAAKTMDEGDLLALIDPGLEINYDVQGLRIDAQPIFRTSWDGR</sequence>
<protein>
    <submittedName>
        <fullName evidence="2">Uncharacterized protein</fullName>
    </submittedName>
</protein>
<keyword evidence="3" id="KW-1185">Reference proteome</keyword>
<organism evidence="2 3">
    <name type="scientific">Zasmidium cellare</name>
    <name type="common">Wine cellar mold</name>
    <name type="synonym">Racodium cellare</name>
    <dbReference type="NCBI Taxonomy" id="395010"/>
    <lineage>
        <taxon>Eukaryota</taxon>
        <taxon>Fungi</taxon>
        <taxon>Dikarya</taxon>
        <taxon>Ascomycota</taxon>
        <taxon>Pezizomycotina</taxon>
        <taxon>Dothideomycetes</taxon>
        <taxon>Dothideomycetidae</taxon>
        <taxon>Mycosphaerellales</taxon>
        <taxon>Mycosphaerellaceae</taxon>
        <taxon>Zasmidium</taxon>
    </lineage>
</organism>
<dbReference type="PANTHER" id="PTHR37576:SF2">
    <property type="entry name" value="DEFECT AT LOW TEMPERATURE PROTEIN 1"/>
    <property type="match status" value="1"/>
</dbReference>
<proteinExistence type="predicted"/>
<keyword evidence="1" id="KW-0472">Membrane</keyword>
<evidence type="ECO:0000313" key="2">
    <source>
        <dbReference type="EMBL" id="KAK4508201.1"/>
    </source>
</evidence>
<dbReference type="PANTHER" id="PTHR37576">
    <property type="entry name" value="DEFECT AT LOW TEMPERATURE PROTEIN 1"/>
    <property type="match status" value="1"/>
</dbReference>
<dbReference type="Pfam" id="PF11374">
    <property type="entry name" value="DUF3176"/>
    <property type="match status" value="1"/>
</dbReference>
<dbReference type="InterPro" id="IPR021514">
    <property type="entry name" value="DUF3176"/>
</dbReference>
<reference evidence="2 3" key="1">
    <citation type="journal article" date="2023" name="G3 (Bethesda)">
        <title>A chromosome-level genome assembly of Zasmidium syzygii isolated from banana leaves.</title>
        <authorList>
            <person name="van Westerhoven A.C."/>
            <person name="Mehrabi R."/>
            <person name="Talebi R."/>
            <person name="Steentjes M.B.F."/>
            <person name="Corcolon B."/>
            <person name="Chong P.A."/>
            <person name="Kema G.H.J."/>
            <person name="Seidl M.F."/>
        </authorList>
    </citation>
    <scope>NUCLEOTIDE SEQUENCE [LARGE SCALE GENOMIC DNA]</scope>
    <source>
        <strain evidence="2 3">P124</strain>
    </source>
</reference>
<evidence type="ECO:0000313" key="3">
    <source>
        <dbReference type="Proteomes" id="UP001305779"/>
    </source>
</evidence>
<evidence type="ECO:0000256" key="1">
    <source>
        <dbReference type="SAM" id="Phobius"/>
    </source>
</evidence>
<comment type="caution">
    <text evidence="2">The sequence shown here is derived from an EMBL/GenBank/DDBJ whole genome shotgun (WGS) entry which is preliminary data.</text>
</comment>
<feature type="transmembrane region" description="Helical" evidence="1">
    <location>
        <begin position="71"/>
        <end position="93"/>
    </location>
</feature>
<feature type="transmembrane region" description="Helical" evidence="1">
    <location>
        <begin position="165"/>
        <end position="185"/>
    </location>
</feature>
<keyword evidence="1" id="KW-1133">Transmembrane helix</keyword>
<dbReference type="EMBL" id="JAXOVC010000001">
    <property type="protein sequence ID" value="KAK4508201.1"/>
    <property type="molecule type" value="Genomic_DNA"/>
</dbReference>
<name>A0ABR0F2M4_ZASCE</name>
<gene>
    <name evidence="2" type="ORF">PRZ48_001939</name>
</gene>